<reference evidence="3 4" key="1">
    <citation type="submission" date="2024-06" db="EMBL/GenBank/DDBJ databases">
        <authorList>
            <person name="Kraege A."/>
            <person name="Thomma B."/>
        </authorList>
    </citation>
    <scope>NUCLEOTIDE SEQUENCE [LARGE SCALE GENOMIC DNA]</scope>
</reference>
<dbReference type="Pfam" id="PF09429">
    <property type="entry name" value="Wbp11"/>
    <property type="match status" value="1"/>
</dbReference>
<gene>
    <name evidence="3" type="primary">g13546</name>
    <name evidence="3" type="ORF">VP750_LOCUS11995</name>
</gene>
<feature type="region of interest" description="Disordered" evidence="1">
    <location>
        <begin position="315"/>
        <end position="350"/>
    </location>
</feature>
<protein>
    <submittedName>
        <fullName evidence="3">G13546 protein</fullName>
    </submittedName>
</protein>
<feature type="compositionally biased region" description="Pro residues" evidence="1">
    <location>
        <begin position="215"/>
        <end position="242"/>
    </location>
</feature>
<comment type="caution">
    <text evidence="3">The sequence shown here is derived from an EMBL/GenBank/DDBJ whole genome shotgun (WGS) entry which is preliminary data.</text>
</comment>
<feature type="region of interest" description="Disordered" evidence="1">
    <location>
        <begin position="103"/>
        <end position="279"/>
    </location>
</feature>
<keyword evidence="4" id="KW-1185">Reference proteome</keyword>
<feature type="compositionally biased region" description="Pro residues" evidence="1">
    <location>
        <begin position="149"/>
        <end position="168"/>
    </location>
</feature>
<organism evidence="3 4">
    <name type="scientific">Coccomyxa viridis</name>
    <dbReference type="NCBI Taxonomy" id="1274662"/>
    <lineage>
        <taxon>Eukaryota</taxon>
        <taxon>Viridiplantae</taxon>
        <taxon>Chlorophyta</taxon>
        <taxon>core chlorophytes</taxon>
        <taxon>Trebouxiophyceae</taxon>
        <taxon>Trebouxiophyceae incertae sedis</taxon>
        <taxon>Coccomyxaceae</taxon>
        <taxon>Coccomyxa</taxon>
    </lineage>
</organism>
<accession>A0ABP1GD12</accession>
<feature type="region of interest" description="Disordered" evidence="1">
    <location>
        <begin position="1"/>
        <end position="46"/>
    </location>
</feature>
<proteinExistence type="predicted"/>
<dbReference type="Proteomes" id="UP001497392">
    <property type="component" value="Unassembled WGS sequence"/>
</dbReference>
<sequence length="371" mass="38717">MVKKKGSRDINPADAYRKEQRAKEIARNKKERKFLRDAHKMKSDPNALKEELKEVLDLEEEGKLNMTVRLKKRALQGAYDQAIKKKKEEALRAKDAVSLPVFNNEYGHGVPEQRPENSVYYHPTLNPSGVPPPGKPQRYRTDPAAGPRVPLPVPAAPPLPAGPAPGRPGPSTSAAPLPPPLGPPPGLLPPPAGLPPGMLPPPAGPPPGMGYGNVLPPPMGPPPGILPPPGMPPPGYSAPPTAPVSRPAAAGHEKKTTITGQSTVAKLPRAQDDRTVTSMVPASVRVRREDASSASRIVASAGGVKGRPTVGPGFGLAPTLSTSSAVRPAPVEARPAGAMSAPVARPAGPATTAVDRKYQAFLAEMSELGAV</sequence>
<dbReference type="EMBL" id="CAXHTA020000021">
    <property type="protein sequence ID" value="CAL5230089.1"/>
    <property type="molecule type" value="Genomic_DNA"/>
</dbReference>
<feature type="compositionally biased region" description="Basic and acidic residues" evidence="1">
    <location>
        <begin position="15"/>
        <end position="46"/>
    </location>
</feature>
<name>A0ABP1GD12_9CHLO</name>
<evidence type="ECO:0000313" key="4">
    <source>
        <dbReference type="Proteomes" id="UP001497392"/>
    </source>
</evidence>
<evidence type="ECO:0000256" key="1">
    <source>
        <dbReference type="SAM" id="MobiDB-lite"/>
    </source>
</evidence>
<feature type="compositionally biased region" description="Pro residues" evidence="1">
    <location>
        <begin position="176"/>
        <end position="208"/>
    </location>
</feature>
<feature type="domain" description="Wbp11/ELF5/Saf1 N-terminal" evidence="2">
    <location>
        <begin position="8"/>
        <end position="81"/>
    </location>
</feature>
<feature type="compositionally biased region" description="Low complexity" evidence="1">
    <location>
        <begin position="325"/>
        <end position="338"/>
    </location>
</feature>
<evidence type="ECO:0000259" key="2">
    <source>
        <dbReference type="Pfam" id="PF09429"/>
    </source>
</evidence>
<evidence type="ECO:0000313" key="3">
    <source>
        <dbReference type="EMBL" id="CAL5230089.1"/>
    </source>
</evidence>
<dbReference type="InterPro" id="IPR019007">
    <property type="entry name" value="Wbp11/ELF5/Saf1_N"/>
</dbReference>